<keyword evidence="2" id="KW-0347">Helicase</keyword>
<dbReference type="InterPro" id="IPR007694">
    <property type="entry name" value="DNA_helicase_DnaB-like_C"/>
</dbReference>
<keyword evidence="2" id="KW-0378">Hydrolase</keyword>
<dbReference type="GO" id="GO:0006260">
    <property type="term" value="P:DNA replication"/>
    <property type="evidence" value="ECO:0007669"/>
    <property type="project" value="InterPro"/>
</dbReference>
<evidence type="ECO:0000313" key="3">
    <source>
        <dbReference type="Proteomes" id="UP000236735"/>
    </source>
</evidence>
<protein>
    <submittedName>
        <fullName evidence="2">Replicative DNA helicase</fullName>
    </submittedName>
</protein>
<dbReference type="Pfam" id="PF03796">
    <property type="entry name" value="DnaB_C"/>
    <property type="match status" value="1"/>
</dbReference>
<name>A0A1H5W2R3_XYLRU</name>
<dbReference type="PROSITE" id="PS51199">
    <property type="entry name" value="SF4_HELICASE"/>
    <property type="match status" value="1"/>
</dbReference>
<dbReference type="PANTHER" id="PTHR30153:SF2">
    <property type="entry name" value="REPLICATIVE DNA HELICASE"/>
    <property type="match status" value="1"/>
</dbReference>
<sequence>MSNIKNTTDLFLRKIQTVSIDGRGITGLSSGIEELDKITHGFQEEDLITVAGRPAIGKSSLALSMVKRIAIDHRMPVIYISPSMTGEKIVQRLLSIVCKIPLEHIVSGMLSVEEWENLERGSAALRDSPIYIFDTPGICIDKLEEQVHMFCKQNKAKAVFIDYLQLIQSKGNTNWTRNDEVTDVVCRLKSLAMTLNVPFIILSQTNRPEHKENTDFIYTPKLSDLRDSGTIEDVSDMVMFIHRPEYYRVYQDEYGNDLRGITELYIEKNLNGHRNRIRLKSNYDIASFESVQTQNLSFDTGHVSPFGIF</sequence>
<dbReference type="GO" id="GO:0005829">
    <property type="term" value="C:cytosol"/>
    <property type="evidence" value="ECO:0007669"/>
    <property type="project" value="TreeGrafter"/>
</dbReference>
<dbReference type="GO" id="GO:0003678">
    <property type="term" value="F:DNA helicase activity"/>
    <property type="evidence" value="ECO:0007669"/>
    <property type="project" value="InterPro"/>
</dbReference>
<keyword evidence="2" id="KW-0067">ATP-binding</keyword>
<organism evidence="2 3">
    <name type="scientific">Xylanibacter ruminicola</name>
    <name type="common">Prevotella ruminicola</name>
    <dbReference type="NCBI Taxonomy" id="839"/>
    <lineage>
        <taxon>Bacteria</taxon>
        <taxon>Pseudomonadati</taxon>
        <taxon>Bacteroidota</taxon>
        <taxon>Bacteroidia</taxon>
        <taxon>Bacteroidales</taxon>
        <taxon>Prevotellaceae</taxon>
        <taxon>Xylanibacter</taxon>
    </lineage>
</organism>
<dbReference type="EMBL" id="FNUV01000005">
    <property type="protein sequence ID" value="SEF93740.1"/>
    <property type="molecule type" value="Genomic_DNA"/>
</dbReference>
<dbReference type="SUPFAM" id="SSF52540">
    <property type="entry name" value="P-loop containing nucleoside triphosphate hydrolases"/>
    <property type="match status" value="1"/>
</dbReference>
<evidence type="ECO:0000313" key="2">
    <source>
        <dbReference type="EMBL" id="SEF93740.1"/>
    </source>
</evidence>
<dbReference type="GO" id="GO:0005524">
    <property type="term" value="F:ATP binding"/>
    <property type="evidence" value="ECO:0007669"/>
    <property type="project" value="InterPro"/>
</dbReference>
<keyword evidence="2" id="KW-0547">Nucleotide-binding</keyword>
<feature type="domain" description="SF4 helicase" evidence="1">
    <location>
        <begin position="21"/>
        <end position="295"/>
    </location>
</feature>
<dbReference type="AlphaFoldDB" id="A0A1H5W2R3"/>
<dbReference type="Proteomes" id="UP000236735">
    <property type="component" value="Unassembled WGS sequence"/>
</dbReference>
<reference evidence="2 3" key="1">
    <citation type="submission" date="2016-10" db="EMBL/GenBank/DDBJ databases">
        <authorList>
            <person name="de Groot N.N."/>
        </authorList>
    </citation>
    <scope>NUCLEOTIDE SEQUENCE [LARGE SCALE GENOMIC DNA]</scope>
    <source>
        <strain evidence="2 3">AR32</strain>
    </source>
</reference>
<dbReference type="PANTHER" id="PTHR30153">
    <property type="entry name" value="REPLICATIVE DNA HELICASE DNAB"/>
    <property type="match status" value="1"/>
</dbReference>
<proteinExistence type="predicted"/>
<dbReference type="InterPro" id="IPR027417">
    <property type="entry name" value="P-loop_NTPase"/>
</dbReference>
<accession>A0A1H5W2R3</accession>
<dbReference type="Gene3D" id="3.40.50.300">
    <property type="entry name" value="P-loop containing nucleotide triphosphate hydrolases"/>
    <property type="match status" value="1"/>
</dbReference>
<evidence type="ECO:0000259" key="1">
    <source>
        <dbReference type="PROSITE" id="PS51199"/>
    </source>
</evidence>
<gene>
    <name evidence="2" type="ORF">SAMN05216354_2199</name>
</gene>